<dbReference type="InterPro" id="IPR034139">
    <property type="entry name" value="TOPRIM_OLD"/>
</dbReference>
<accession>A0A137SRK6</accession>
<dbReference type="STRING" id="28125.HMPREF3202_02053"/>
<feature type="domain" description="Endonuclease GajA/Old nuclease/RecF-like AAA" evidence="1">
    <location>
        <begin position="1"/>
        <end position="77"/>
    </location>
</feature>
<reference evidence="3 4" key="1">
    <citation type="submission" date="2016-02" db="EMBL/GenBank/DDBJ databases">
        <authorList>
            <person name="Wen L."/>
            <person name="He K."/>
            <person name="Yang H."/>
        </authorList>
    </citation>
    <scope>NUCLEOTIDE SEQUENCE [LARGE SCALE GENOMIC DNA]</scope>
    <source>
        <strain evidence="3 4">GED7880</strain>
    </source>
</reference>
<evidence type="ECO:0000259" key="2">
    <source>
        <dbReference type="Pfam" id="PF20469"/>
    </source>
</evidence>
<dbReference type="Gene3D" id="3.40.50.300">
    <property type="entry name" value="P-loop containing nucleotide triphosphate hydrolases"/>
    <property type="match status" value="1"/>
</dbReference>
<gene>
    <name evidence="3" type="ORF">HMPREF3202_02053</name>
</gene>
<evidence type="ECO:0000313" key="3">
    <source>
        <dbReference type="EMBL" id="KXO15082.1"/>
    </source>
</evidence>
<dbReference type="InterPro" id="IPR051396">
    <property type="entry name" value="Bact_Antivir_Def_Nuclease"/>
</dbReference>
<feature type="domain" description="OLD protein-like TOPRIM" evidence="2">
    <location>
        <begin position="404"/>
        <end position="474"/>
    </location>
</feature>
<dbReference type="Proteomes" id="UP000070093">
    <property type="component" value="Unassembled WGS sequence"/>
</dbReference>
<dbReference type="AlphaFoldDB" id="A0A137SRK6"/>
<sequence length="640" mass="73051">MYLSKIYIKNFRGIKELLVELDKNLNVIIGANGQLKTSLMDAIRLFYSWGEPNRDIEITKEDFYVEITQNTNGTKMVNPSTRIDIYYLFEGLSSQQEGAFYQYLDRKDDGTMVARVHLSFEIKEQGRIYSSYITGKEENGLRADWDTFHYFHPYYLGALRDSTRDLMSTRNNLLGRVIKRKIDRAGSEEDVKGIVNTANDQLLQRQEVKATQTGINDNLNQINRSDLQDVELHIEQNRIEYIVNIIKPFLPFSKDDKDGFVLTQNSLGYNNLIYIASVLSDIKDCHTDDNVSIYALLIEEPEAHLHPQLQVNLYNFLKNADTSENSQTFITTHSPTLTSKIPLENLILLKNNAAYHVGKCFEDRHSENIVRDVAANNRLLKNNEVKSYRNMIARYFDVTRSQLLFSNGCLFIEGISECQLVETFSKLIGKSLIDHQIEIVDTDGTAFYQFLMLFNSSDDKKRLPIHAAFVTDEDQFTESKDKEFNLDALIADNYAQLNVLRDSINNGHKTGRVNNMTAMANGQAGIKICSGKKTLEYQICKANVTGNKDAIKGNWLYELIKRENTDGIGRVEAYIDSIGERDLNDVEQQNVALLMWKCLPGKARFAQTLNSFLIDKIEAGGDVKFTVPTYIQEAISHLVL</sequence>
<dbReference type="PATRIC" id="fig|28125.4.peg.2049"/>
<protein>
    <submittedName>
        <fullName evidence="3">RecF/RecN/SMC protein</fullName>
    </submittedName>
</protein>
<evidence type="ECO:0000259" key="1">
    <source>
        <dbReference type="Pfam" id="PF13175"/>
    </source>
</evidence>
<dbReference type="InterPro" id="IPR027417">
    <property type="entry name" value="P-loop_NTPase"/>
</dbReference>
<dbReference type="EMBL" id="LTAG01000117">
    <property type="protein sequence ID" value="KXO15082.1"/>
    <property type="molecule type" value="Genomic_DNA"/>
</dbReference>
<dbReference type="RefSeq" id="WP_061315452.1">
    <property type="nucleotide sequence ID" value="NZ_KQ965710.1"/>
</dbReference>
<dbReference type="PANTHER" id="PTHR43581:SF4">
    <property type="entry name" value="ATP_GTP PHOSPHATASE"/>
    <property type="match status" value="1"/>
</dbReference>
<comment type="caution">
    <text evidence="3">The sequence shown here is derived from an EMBL/GenBank/DDBJ whole genome shotgun (WGS) entry which is preliminary data.</text>
</comment>
<dbReference type="InterPro" id="IPR041685">
    <property type="entry name" value="AAA_GajA/Old/RecF-like"/>
</dbReference>
<feature type="domain" description="Endonuclease GajA/Old nuclease/RecF-like AAA" evidence="1">
    <location>
        <begin position="119"/>
        <end position="337"/>
    </location>
</feature>
<organism evidence="3 4">
    <name type="scientific">Prevotella bivia</name>
    <dbReference type="NCBI Taxonomy" id="28125"/>
    <lineage>
        <taxon>Bacteria</taxon>
        <taxon>Pseudomonadati</taxon>
        <taxon>Bacteroidota</taxon>
        <taxon>Bacteroidia</taxon>
        <taxon>Bacteroidales</taxon>
        <taxon>Prevotellaceae</taxon>
        <taxon>Prevotella</taxon>
    </lineage>
</organism>
<dbReference type="PANTHER" id="PTHR43581">
    <property type="entry name" value="ATP/GTP PHOSPHATASE"/>
    <property type="match status" value="1"/>
</dbReference>
<name>A0A137SRK6_9BACT</name>
<proteinExistence type="predicted"/>
<dbReference type="SUPFAM" id="SSF52540">
    <property type="entry name" value="P-loop containing nucleoside triphosphate hydrolases"/>
    <property type="match status" value="1"/>
</dbReference>
<dbReference type="Pfam" id="PF13175">
    <property type="entry name" value="AAA_15"/>
    <property type="match status" value="2"/>
</dbReference>
<evidence type="ECO:0000313" key="4">
    <source>
        <dbReference type="Proteomes" id="UP000070093"/>
    </source>
</evidence>
<dbReference type="Pfam" id="PF20469">
    <property type="entry name" value="OLD-like_TOPRIM"/>
    <property type="match status" value="1"/>
</dbReference>